<dbReference type="PANTHER" id="PTHR21312:SF28">
    <property type="entry name" value="OVOINHIBITOR-RELATED"/>
    <property type="match status" value="1"/>
</dbReference>
<feature type="domain" description="Kazal-like" evidence="6">
    <location>
        <begin position="32"/>
        <end position="100"/>
    </location>
</feature>
<dbReference type="AlphaFoldDB" id="A0A9Q1JE22"/>
<reference evidence="7" key="1">
    <citation type="journal article" date="2023" name="Science">
        <title>Genome structures resolve the early diversification of teleost fishes.</title>
        <authorList>
            <person name="Parey E."/>
            <person name="Louis A."/>
            <person name="Montfort J."/>
            <person name="Bouchez O."/>
            <person name="Roques C."/>
            <person name="Iampietro C."/>
            <person name="Lluch J."/>
            <person name="Castinel A."/>
            <person name="Donnadieu C."/>
            <person name="Desvignes T."/>
            <person name="Floi Bucao C."/>
            <person name="Jouanno E."/>
            <person name="Wen M."/>
            <person name="Mejri S."/>
            <person name="Dirks R."/>
            <person name="Jansen H."/>
            <person name="Henkel C."/>
            <person name="Chen W.J."/>
            <person name="Zahm M."/>
            <person name="Cabau C."/>
            <person name="Klopp C."/>
            <person name="Thompson A.W."/>
            <person name="Robinson-Rechavi M."/>
            <person name="Braasch I."/>
            <person name="Lecointre G."/>
            <person name="Bobe J."/>
            <person name="Postlethwait J.H."/>
            <person name="Berthelot C."/>
            <person name="Roest Crollius H."/>
            <person name="Guiguen Y."/>
        </authorList>
    </citation>
    <scope>NUCLEOTIDE SEQUENCE</scope>
    <source>
        <strain evidence="7">WJC10195</strain>
    </source>
</reference>
<comment type="subcellular location">
    <subcellularLocation>
        <location evidence="1">Secreted</location>
    </subcellularLocation>
</comment>
<evidence type="ECO:0000256" key="1">
    <source>
        <dbReference type="ARBA" id="ARBA00004613"/>
    </source>
</evidence>
<sequence length="100" mass="10908">MLEKDAKSSKERRLCRCHKLLGLQETRGKSGQYRRPSCGGMSETQACPLNYSPVCGTDGITYPNECSLCVQRLSPSVLQGNQSGHLDCEGGKMLKIQDGS</sequence>
<dbReference type="Proteomes" id="UP001152622">
    <property type="component" value="Chromosome 1"/>
</dbReference>
<dbReference type="InterPro" id="IPR001239">
    <property type="entry name" value="Prot_inh_Kazal-m"/>
</dbReference>
<gene>
    <name evidence="7" type="ORF">SKAU_G00030660</name>
</gene>
<evidence type="ECO:0000313" key="7">
    <source>
        <dbReference type="EMBL" id="KAJ8382288.1"/>
    </source>
</evidence>
<name>A0A9Q1JE22_SYNKA</name>
<dbReference type="PROSITE" id="PS51465">
    <property type="entry name" value="KAZAL_2"/>
    <property type="match status" value="1"/>
</dbReference>
<evidence type="ECO:0000256" key="4">
    <source>
        <dbReference type="ARBA" id="ARBA00022900"/>
    </source>
</evidence>
<dbReference type="EMBL" id="JAINUF010000001">
    <property type="protein sequence ID" value="KAJ8382288.1"/>
    <property type="molecule type" value="Genomic_DNA"/>
</dbReference>
<evidence type="ECO:0000259" key="6">
    <source>
        <dbReference type="PROSITE" id="PS51465"/>
    </source>
</evidence>
<keyword evidence="8" id="KW-1185">Reference proteome</keyword>
<dbReference type="GO" id="GO:0005576">
    <property type="term" value="C:extracellular region"/>
    <property type="evidence" value="ECO:0007669"/>
    <property type="project" value="UniProtKB-SubCell"/>
</dbReference>
<dbReference type="InterPro" id="IPR002350">
    <property type="entry name" value="Kazal_dom"/>
</dbReference>
<evidence type="ECO:0000256" key="3">
    <source>
        <dbReference type="ARBA" id="ARBA00022690"/>
    </source>
</evidence>
<keyword evidence="5" id="KW-1015">Disulfide bond</keyword>
<dbReference type="Gene3D" id="3.30.60.30">
    <property type="match status" value="1"/>
</dbReference>
<dbReference type="OrthoDB" id="126772at2759"/>
<dbReference type="PRINTS" id="PR00290">
    <property type="entry name" value="KAZALINHBTR"/>
</dbReference>
<evidence type="ECO:0000256" key="2">
    <source>
        <dbReference type="ARBA" id="ARBA00022525"/>
    </source>
</evidence>
<dbReference type="PANTHER" id="PTHR21312">
    <property type="entry name" value="SERINE PROTEASE INHIBITOR"/>
    <property type="match status" value="1"/>
</dbReference>
<keyword evidence="3" id="KW-0646">Protease inhibitor</keyword>
<keyword evidence="4" id="KW-0722">Serine protease inhibitor</keyword>
<dbReference type="InterPro" id="IPR036058">
    <property type="entry name" value="Kazal_dom_sf"/>
</dbReference>
<dbReference type="SMART" id="SM00280">
    <property type="entry name" value="KAZAL"/>
    <property type="match status" value="1"/>
</dbReference>
<accession>A0A9Q1JE22</accession>
<keyword evidence="2" id="KW-0964">Secreted</keyword>
<evidence type="ECO:0000256" key="5">
    <source>
        <dbReference type="ARBA" id="ARBA00023157"/>
    </source>
</evidence>
<dbReference type="Pfam" id="PF00050">
    <property type="entry name" value="Kazal_1"/>
    <property type="match status" value="1"/>
</dbReference>
<comment type="caution">
    <text evidence="7">The sequence shown here is derived from an EMBL/GenBank/DDBJ whole genome shotgun (WGS) entry which is preliminary data.</text>
</comment>
<protein>
    <recommendedName>
        <fullName evidence="6">Kazal-like domain-containing protein</fullName>
    </recommendedName>
</protein>
<dbReference type="PROSITE" id="PS00282">
    <property type="entry name" value="KAZAL_1"/>
    <property type="match status" value="1"/>
</dbReference>
<organism evidence="7 8">
    <name type="scientific">Synaphobranchus kaupii</name>
    <name type="common">Kaup's arrowtooth eel</name>
    <dbReference type="NCBI Taxonomy" id="118154"/>
    <lineage>
        <taxon>Eukaryota</taxon>
        <taxon>Metazoa</taxon>
        <taxon>Chordata</taxon>
        <taxon>Craniata</taxon>
        <taxon>Vertebrata</taxon>
        <taxon>Euteleostomi</taxon>
        <taxon>Actinopterygii</taxon>
        <taxon>Neopterygii</taxon>
        <taxon>Teleostei</taxon>
        <taxon>Anguilliformes</taxon>
        <taxon>Synaphobranchidae</taxon>
        <taxon>Synaphobranchus</taxon>
    </lineage>
</organism>
<dbReference type="SUPFAM" id="SSF100895">
    <property type="entry name" value="Kazal-type serine protease inhibitors"/>
    <property type="match status" value="1"/>
</dbReference>
<proteinExistence type="predicted"/>
<dbReference type="GO" id="GO:0004867">
    <property type="term" value="F:serine-type endopeptidase inhibitor activity"/>
    <property type="evidence" value="ECO:0007669"/>
    <property type="project" value="UniProtKB-KW"/>
</dbReference>
<evidence type="ECO:0000313" key="8">
    <source>
        <dbReference type="Proteomes" id="UP001152622"/>
    </source>
</evidence>